<dbReference type="Pfam" id="PF08454">
    <property type="entry name" value="RIH_assoc"/>
    <property type="match status" value="1"/>
</dbReference>
<dbReference type="GO" id="GO:0005216">
    <property type="term" value="F:monoatomic ion channel activity"/>
    <property type="evidence" value="ECO:0007669"/>
    <property type="project" value="InterPro"/>
</dbReference>
<dbReference type="OrthoDB" id="300855at2759"/>
<feature type="region of interest" description="Disordered" evidence="5">
    <location>
        <begin position="13"/>
        <end position="32"/>
    </location>
</feature>
<dbReference type="PANTHER" id="PTHR13715:SF99">
    <property type="entry name" value="INOSITOL 1,4,5-TRISPHOSPHATE RECEPTOR-LIKE PROTEIN A"/>
    <property type="match status" value="1"/>
</dbReference>
<dbReference type="VEuPathDB" id="FungiDB:H310_03308"/>
<keyword evidence="4 6" id="KW-0472">Membrane</keyword>
<evidence type="ECO:0000256" key="5">
    <source>
        <dbReference type="SAM" id="MobiDB-lite"/>
    </source>
</evidence>
<dbReference type="PANTHER" id="PTHR13715">
    <property type="entry name" value="RYANODINE RECEPTOR AND IP3 RECEPTOR"/>
    <property type="match status" value="1"/>
</dbReference>
<evidence type="ECO:0000256" key="2">
    <source>
        <dbReference type="ARBA" id="ARBA00022692"/>
    </source>
</evidence>
<proteinExistence type="predicted"/>
<feature type="transmembrane region" description="Helical" evidence="6">
    <location>
        <begin position="972"/>
        <end position="994"/>
    </location>
</feature>
<dbReference type="GO" id="GO:0006816">
    <property type="term" value="P:calcium ion transport"/>
    <property type="evidence" value="ECO:0007669"/>
    <property type="project" value="InterPro"/>
</dbReference>
<evidence type="ECO:0000259" key="7">
    <source>
        <dbReference type="Pfam" id="PF00520"/>
    </source>
</evidence>
<feature type="transmembrane region" description="Helical" evidence="6">
    <location>
        <begin position="820"/>
        <end position="841"/>
    </location>
</feature>
<dbReference type="EMBL" id="KI913956">
    <property type="protein sequence ID" value="ETW05558.1"/>
    <property type="molecule type" value="Genomic_DNA"/>
</dbReference>
<dbReference type="AlphaFoldDB" id="A0A024UIX4"/>
<keyword evidence="3 6" id="KW-1133">Transmembrane helix</keyword>
<dbReference type="GO" id="GO:0016020">
    <property type="term" value="C:membrane"/>
    <property type="evidence" value="ECO:0007669"/>
    <property type="project" value="UniProtKB-SubCell"/>
</dbReference>
<evidence type="ECO:0000256" key="1">
    <source>
        <dbReference type="ARBA" id="ARBA00004141"/>
    </source>
</evidence>
<name>A0A024UIX4_9STRA</name>
<evidence type="ECO:0000313" key="9">
    <source>
        <dbReference type="EMBL" id="ETW05558.1"/>
    </source>
</evidence>
<dbReference type="STRING" id="157072.A0A024UIX4"/>
<dbReference type="eggNOG" id="KOG3533">
    <property type="taxonomic scope" value="Eukaryota"/>
</dbReference>
<accession>A0A024UIX4</accession>
<dbReference type="InterPro" id="IPR015925">
    <property type="entry name" value="Ryanodine_IP3_receptor"/>
</dbReference>
<evidence type="ECO:0000256" key="3">
    <source>
        <dbReference type="ARBA" id="ARBA00022989"/>
    </source>
</evidence>
<feature type="domain" description="Ion transport" evidence="7">
    <location>
        <begin position="744"/>
        <end position="1001"/>
    </location>
</feature>
<organism evidence="9">
    <name type="scientific">Aphanomyces invadans</name>
    <dbReference type="NCBI Taxonomy" id="157072"/>
    <lineage>
        <taxon>Eukaryota</taxon>
        <taxon>Sar</taxon>
        <taxon>Stramenopiles</taxon>
        <taxon>Oomycota</taxon>
        <taxon>Saprolegniomycetes</taxon>
        <taxon>Saprolegniales</taxon>
        <taxon>Verrucalvaceae</taxon>
        <taxon>Aphanomyces</taxon>
    </lineage>
</organism>
<feature type="domain" description="RyR/IP3R Homology associated" evidence="8">
    <location>
        <begin position="292"/>
        <end position="379"/>
    </location>
</feature>
<comment type="subcellular location">
    <subcellularLocation>
        <location evidence="1">Membrane</location>
        <topology evidence="1">Multi-pass membrane protein</topology>
    </subcellularLocation>
</comment>
<dbReference type="InterPro" id="IPR005821">
    <property type="entry name" value="Ion_trans_dom"/>
</dbReference>
<evidence type="ECO:0000256" key="6">
    <source>
        <dbReference type="SAM" id="Phobius"/>
    </source>
</evidence>
<evidence type="ECO:0000259" key="8">
    <source>
        <dbReference type="Pfam" id="PF08454"/>
    </source>
</evidence>
<feature type="region of interest" description="Disordered" evidence="5">
    <location>
        <begin position="180"/>
        <end position="231"/>
    </location>
</feature>
<protein>
    <recommendedName>
        <fullName evidence="10">Ion transport domain-containing protein</fullName>
    </recommendedName>
</protein>
<keyword evidence="2 6" id="KW-0812">Transmembrane</keyword>
<dbReference type="RefSeq" id="XP_008865335.1">
    <property type="nucleotide sequence ID" value="XM_008867113.1"/>
</dbReference>
<feature type="compositionally biased region" description="Polar residues" evidence="5">
    <location>
        <begin position="13"/>
        <end position="28"/>
    </location>
</feature>
<dbReference type="Gene3D" id="1.10.287.70">
    <property type="match status" value="1"/>
</dbReference>
<dbReference type="GeneID" id="20080358"/>
<feature type="transmembrane region" description="Helical" evidence="6">
    <location>
        <begin position="743"/>
        <end position="762"/>
    </location>
</feature>
<reference evidence="9" key="1">
    <citation type="submission" date="2013-12" db="EMBL/GenBank/DDBJ databases">
        <title>The Genome Sequence of Aphanomyces invadans NJM9701.</title>
        <authorList>
            <consortium name="The Broad Institute Genomics Platform"/>
            <person name="Russ C."/>
            <person name="Tyler B."/>
            <person name="van West P."/>
            <person name="Dieguez-Uribeondo J."/>
            <person name="Young S.K."/>
            <person name="Zeng Q."/>
            <person name="Gargeya S."/>
            <person name="Fitzgerald M."/>
            <person name="Abouelleil A."/>
            <person name="Alvarado L."/>
            <person name="Chapman S.B."/>
            <person name="Gainer-Dewar J."/>
            <person name="Goldberg J."/>
            <person name="Griggs A."/>
            <person name="Gujja S."/>
            <person name="Hansen M."/>
            <person name="Howarth C."/>
            <person name="Imamovic A."/>
            <person name="Ireland A."/>
            <person name="Larimer J."/>
            <person name="McCowan C."/>
            <person name="Murphy C."/>
            <person name="Pearson M."/>
            <person name="Poon T.W."/>
            <person name="Priest M."/>
            <person name="Roberts A."/>
            <person name="Saif S."/>
            <person name="Shea T."/>
            <person name="Sykes S."/>
            <person name="Wortman J."/>
            <person name="Nusbaum C."/>
            <person name="Birren B."/>
        </authorList>
    </citation>
    <scope>NUCLEOTIDE SEQUENCE [LARGE SCALE GENOMIC DNA]</scope>
    <source>
        <strain evidence="9">NJM9701</strain>
    </source>
</reference>
<dbReference type="InterPro" id="IPR013662">
    <property type="entry name" value="RIH_assoc-dom"/>
</dbReference>
<evidence type="ECO:0000256" key="4">
    <source>
        <dbReference type="ARBA" id="ARBA00023136"/>
    </source>
</evidence>
<gene>
    <name evidence="9" type="ORF">H310_03308</name>
</gene>
<feature type="transmembrane region" description="Helical" evidence="6">
    <location>
        <begin position="768"/>
        <end position="787"/>
    </location>
</feature>
<sequence length="1085" mass="121682">MEGIELLRSGCSTRSNYMAPPASSSIEDPSQDDPMEALVTRLQQIQTAPSVQIWEQHVPGNWAINYLLLELDTLIRFLRDKRTQADHAIQSGTAVDDAQLSYDDEKRHKLRLYALKEWRDIQKKAVRLNVADLIVSFLPPLDAATKAKMLLSNRPLDDRVSRQGNLATVSASSIVSVLDAPKDNPADVPGTHRPSLSTDDKALTVPPNPPQPSTSKSGATVPMSPVASSFSTPLPLQQTQMEDKLLELVYEFIAGGFVAAQDALYDAILEQEDRFVVFLMRHLKRRDESPFVLVVLQQLCENHHSQWQALMRANDPSSFLHVIARQLMDVYWKEVAMSEHDATMCSLILGLFTEACQGPCDENQRVLEASPALDLCVDLVLGLVRYEDAVPVKQRLGVQRAAANVLLAMMEGRTDMVVQNAIAKVLTASRVLHRILAHHKTIVFKSASPSSGGGFDLGSKRRFGLKGAALPSATKPLGSDDHVDAAFMEVIHLLQIAFRMTNSNLATSSSMTDSPAGATSNSSRGQDALIPNVVAFVVEWEELKTKFKAHDILEFFQREMMSVEVSRLGASFTVYFLKPKSAKYFDKTIKRRFLNNMDMGTDDALQVLIAEPAQAIQEELNVMGRLEKLGMYSWLNEWHWQLRMAHLYLCAYINFVLIMTLKYPASPGKTSALLDVELKTNTLKQLINVLGVGLFLASLALFAFHFMQTLSFSYSKQHVTLAKLKLTSPRTIRRNVLSAFTGFFYYLQLFGSTFAIVIFLYSTDDATTQTLGACAAVVLTLSFLAALRKAAGMLRFLVSETDTYRDMVQKQHGVLHTRFCFWYSVLYDTLFAGPVMLFGFYTLCAFLALQPFKWSSVFFGFPLMDILETNKRLNFIALAMRTNLGKLGVTAVFGAISIYIFSLVGFFLLQKEMQPDEADTSHCASLLQCFATYVRYGLLSGGGIGDYISSSLNHELNFDQPQRYLERLVYDMAFYVVVITLFLNMVQGIIIDAFTSVREETETKAALKRERCLVCNRARSAIELAGMEKGLLNNFARHTQDEHNLLHYFFFIQQLNAKDDSDRNGIESYVFEKLKTKDMSWIPRV</sequence>
<feature type="transmembrane region" description="Helical" evidence="6">
    <location>
        <begin position="887"/>
        <end position="909"/>
    </location>
</feature>
<feature type="transmembrane region" description="Helical" evidence="6">
    <location>
        <begin position="685"/>
        <end position="707"/>
    </location>
</feature>
<evidence type="ECO:0008006" key="10">
    <source>
        <dbReference type="Google" id="ProtNLM"/>
    </source>
</evidence>
<dbReference type="Pfam" id="PF00520">
    <property type="entry name" value="Ion_trans"/>
    <property type="match status" value="1"/>
</dbReference>